<keyword evidence="3" id="KW-1185">Reference proteome</keyword>
<dbReference type="PROSITE" id="PS50994">
    <property type="entry name" value="INTEGRASE"/>
    <property type="match status" value="1"/>
</dbReference>
<evidence type="ECO:0000259" key="1">
    <source>
        <dbReference type="PROSITE" id="PS50994"/>
    </source>
</evidence>
<dbReference type="PANTHER" id="PTHR47515:SF1">
    <property type="entry name" value="BLR2054 PROTEIN"/>
    <property type="match status" value="1"/>
</dbReference>
<dbReference type="Pfam" id="PF13276">
    <property type="entry name" value="HTH_21"/>
    <property type="match status" value="1"/>
</dbReference>
<dbReference type="Proteomes" id="UP000298057">
    <property type="component" value="Unassembled WGS sequence"/>
</dbReference>
<dbReference type="InterPro" id="IPR001584">
    <property type="entry name" value="Integrase_cat-core"/>
</dbReference>
<comment type="caution">
    <text evidence="2">The sequence shown here is derived from an EMBL/GenBank/DDBJ whole genome shotgun (WGS) entry which is preliminary data.</text>
</comment>
<dbReference type="RefSeq" id="WP_135626476.1">
    <property type="nucleotide sequence ID" value="NZ_RQGU01000065.1"/>
</dbReference>
<dbReference type="PANTHER" id="PTHR47515">
    <property type="entry name" value="LOW CALCIUM RESPONSE LOCUS PROTEIN T"/>
    <property type="match status" value="1"/>
</dbReference>
<sequence>MEENCCKYGFRNPGDKECIRKKVLDRASKRRAIDLLNKEGISKRRSLKLLDFPKSTYYFKPKMEDETVVNEIRRLAFKRKRSGYRMIYQSMRKAGWRINHKKVYRLYSQEGLKIRTKPRKKRKLAESKPIPIPEQPNQVWAIDFLYERTIDGRKARILSGVDLCTRENVVLSADYSISSERLIRFLDALPELPKSFITDNGPEFTSKVFLKWLSNRNISISYIDPGKPTQNAFVESFNGTLRTECIQLSFCQDLNELRSELSKFQKDYNEERLHSSLNYLTPLEFKAKYGT</sequence>
<organism evidence="2 3">
    <name type="scientific">Leptospira selangorensis</name>
    <dbReference type="NCBI Taxonomy" id="2484982"/>
    <lineage>
        <taxon>Bacteria</taxon>
        <taxon>Pseudomonadati</taxon>
        <taxon>Spirochaetota</taxon>
        <taxon>Spirochaetia</taxon>
        <taxon>Leptospirales</taxon>
        <taxon>Leptospiraceae</taxon>
        <taxon>Leptospira</taxon>
    </lineage>
</organism>
<dbReference type="InterPro" id="IPR048020">
    <property type="entry name" value="Transpos_IS3"/>
</dbReference>
<dbReference type="InterPro" id="IPR025948">
    <property type="entry name" value="HTH-like_dom"/>
</dbReference>
<protein>
    <submittedName>
        <fullName evidence="2">IS3 family transposase</fullName>
    </submittedName>
</protein>
<dbReference type="Pfam" id="PF13683">
    <property type="entry name" value="rve_3"/>
    <property type="match status" value="1"/>
</dbReference>
<dbReference type="InterPro" id="IPR036397">
    <property type="entry name" value="RNaseH_sf"/>
</dbReference>
<reference evidence="3" key="1">
    <citation type="journal article" date="2019" name="PLoS Negl. Trop. Dis.">
        <title>Revisiting the worldwide diversity of Leptospira species in the environment.</title>
        <authorList>
            <person name="Vincent A.T."/>
            <person name="Schiettekatte O."/>
            <person name="Bourhy P."/>
            <person name="Veyrier F.J."/>
            <person name="Picardeau M."/>
        </authorList>
    </citation>
    <scope>NUCLEOTIDE SEQUENCE [LARGE SCALE GENOMIC DNA]</scope>
    <source>
        <strain evidence="3">201702406</strain>
    </source>
</reference>
<dbReference type="Gene3D" id="3.30.420.10">
    <property type="entry name" value="Ribonuclease H-like superfamily/Ribonuclease H"/>
    <property type="match status" value="1"/>
</dbReference>
<evidence type="ECO:0000313" key="2">
    <source>
        <dbReference type="EMBL" id="TGM23608.1"/>
    </source>
</evidence>
<dbReference type="SUPFAM" id="SSF53098">
    <property type="entry name" value="Ribonuclease H-like"/>
    <property type="match status" value="1"/>
</dbReference>
<evidence type="ECO:0000313" key="3">
    <source>
        <dbReference type="Proteomes" id="UP000298057"/>
    </source>
</evidence>
<feature type="domain" description="Integrase catalytic" evidence="1">
    <location>
        <begin position="132"/>
        <end position="290"/>
    </location>
</feature>
<dbReference type="NCBIfam" id="NF033516">
    <property type="entry name" value="transpos_IS3"/>
    <property type="match status" value="1"/>
</dbReference>
<proteinExistence type="predicted"/>
<gene>
    <name evidence="2" type="ORF">EHQ82_05290</name>
</gene>
<dbReference type="InterPro" id="IPR012337">
    <property type="entry name" value="RNaseH-like_sf"/>
</dbReference>
<name>A0ABY2NG93_9LEPT</name>
<accession>A0ABY2NG93</accession>
<dbReference type="EMBL" id="RQGU01000065">
    <property type="protein sequence ID" value="TGM23608.1"/>
    <property type="molecule type" value="Genomic_DNA"/>
</dbReference>